<dbReference type="GO" id="GO:0005886">
    <property type="term" value="C:plasma membrane"/>
    <property type="evidence" value="ECO:0007669"/>
    <property type="project" value="TreeGrafter"/>
</dbReference>
<dbReference type="GO" id="GO:0046677">
    <property type="term" value="P:response to antibiotic"/>
    <property type="evidence" value="ECO:0007669"/>
    <property type="project" value="TreeGrafter"/>
</dbReference>
<evidence type="ECO:0000259" key="1">
    <source>
        <dbReference type="Pfam" id="PF25917"/>
    </source>
</evidence>
<feature type="domain" description="Multidrug resistance protein MdtA-like barrel-sandwich hybrid" evidence="1">
    <location>
        <begin position="109"/>
        <end position="142"/>
    </location>
</feature>
<dbReference type="EMBL" id="CADCTX010000054">
    <property type="protein sequence ID" value="CAA9298391.1"/>
    <property type="molecule type" value="Genomic_DNA"/>
</dbReference>
<sequence>MSANRPTEQLLGLRPYRIAIASLGAPDDPTRAAARGDAVLADPQPLTRARSRFVSPPLRYVVLAAALAGCREASPAPPRQAPPEVSVVTVASQTTEEPLEFEGQVRASRTVQVRAQVAGVVTARPFTEGAPVRAGDVLTTIDVVDPV</sequence>
<proteinExistence type="predicted"/>
<gene>
    <name evidence="2" type="ORF">AVDCRST_MAG40-188</name>
</gene>
<organism evidence="2">
    <name type="scientific">uncultured Gemmatimonadaceae bacterium</name>
    <dbReference type="NCBI Taxonomy" id="246130"/>
    <lineage>
        <taxon>Bacteria</taxon>
        <taxon>Pseudomonadati</taxon>
        <taxon>Gemmatimonadota</taxon>
        <taxon>Gemmatimonadia</taxon>
        <taxon>Gemmatimonadales</taxon>
        <taxon>Gemmatimonadaceae</taxon>
        <taxon>environmental samples</taxon>
    </lineage>
</organism>
<dbReference type="PANTHER" id="PTHR30158">
    <property type="entry name" value="ACRA/E-RELATED COMPONENT OF DRUG EFFLUX TRANSPORTER"/>
    <property type="match status" value="1"/>
</dbReference>
<protein>
    <recommendedName>
        <fullName evidence="1">Multidrug resistance protein MdtA-like barrel-sandwich hybrid domain-containing protein</fullName>
    </recommendedName>
</protein>
<evidence type="ECO:0000313" key="2">
    <source>
        <dbReference type="EMBL" id="CAA9298391.1"/>
    </source>
</evidence>
<dbReference type="AlphaFoldDB" id="A0A6J4K882"/>
<dbReference type="InterPro" id="IPR058625">
    <property type="entry name" value="MdtA-like_BSH"/>
</dbReference>
<accession>A0A6J4K882</accession>
<dbReference type="Gene3D" id="2.40.50.100">
    <property type="match status" value="1"/>
</dbReference>
<dbReference type="Pfam" id="PF25917">
    <property type="entry name" value="BSH_RND"/>
    <property type="match status" value="1"/>
</dbReference>
<dbReference type="SUPFAM" id="SSF111369">
    <property type="entry name" value="HlyD-like secretion proteins"/>
    <property type="match status" value="1"/>
</dbReference>
<name>A0A6J4K882_9BACT</name>
<feature type="non-terminal residue" evidence="2">
    <location>
        <position position="147"/>
    </location>
</feature>
<reference evidence="2" key="1">
    <citation type="submission" date="2020-02" db="EMBL/GenBank/DDBJ databases">
        <authorList>
            <person name="Meier V. D."/>
        </authorList>
    </citation>
    <scope>NUCLEOTIDE SEQUENCE</scope>
    <source>
        <strain evidence="2">AVDCRST_MAG40</strain>
    </source>
</reference>